<evidence type="ECO:0000259" key="1">
    <source>
        <dbReference type="Pfam" id="PF13649"/>
    </source>
</evidence>
<dbReference type="GO" id="GO:0008168">
    <property type="term" value="F:methyltransferase activity"/>
    <property type="evidence" value="ECO:0007669"/>
    <property type="project" value="UniProtKB-KW"/>
</dbReference>
<evidence type="ECO:0000313" key="2">
    <source>
        <dbReference type="EMBL" id="KOO34601.1"/>
    </source>
</evidence>
<dbReference type="SUPFAM" id="SSF53335">
    <property type="entry name" value="S-adenosyl-L-methionine-dependent methyltransferases"/>
    <property type="match status" value="1"/>
</dbReference>
<organism evidence="2 3">
    <name type="scientific">Chrysochromulina tobinii</name>
    <dbReference type="NCBI Taxonomy" id="1460289"/>
    <lineage>
        <taxon>Eukaryota</taxon>
        <taxon>Haptista</taxon>
        <taxon>Haptophyta</taxon>
        <taxon>Prymnesiophyceae</taxon>
        <taxon>Prymnesiales</taxon>
        <taxon>Chrysochromulinaceae</taxon>
        <taxon>Chrysochromulina</taxon>
    </lineage>
</organism>
<dbReference type="Pfam" id="PF13649">
    <property type="entry name" value="Methyltransf_25"/>
    <property type="match status" value="1"/>
</dbReference>
<feature type="domain" description="Methyltransferase" evidence="1">
    <location>
        <begin position="62"/>
        <end position="162"/>
    </location>
</feature>
<keyword evidence="2" id="KW-0489">Methyltransferase</keyword>
<dbReference type="Proteomes" id="UP000037460">
    <property type="component" value="Unassembled WGS sequence"/>
</dbReference>
<proteinExistence type="predicted"/>
<comment type="caution">
    <text evidence="2">The sequence shown here is derived from an EMBL/GenBank/DDBJ whole genome shotgun (WGS) entry which is preliminary data.</text>
</comment>
<evidence type="ECO:0000313" key="3">
    <source>
        <dbReference type="Proteomes" id="UP000037460"/>
    </source>
</evidence>
<dbReference type="InterPro" id="IPR041698">
    <property type="entry name" value="Methyltransf_25"/>
</dbReference>
<keyword evidence="3" id="KW-1185">Reference proteome</keyword>
<name>A0A0M0K6V0_9EUKA</name>
<reference evidence="3" key="1">
    <citation type="journal article" date="2015" name="PLoS Genet.">
        <title>Genome Sequence and Transcriptome Analyses of Chrysochromulina tobin: Metabolic Tools for Enhanced Algal Fitness in the Prominent Order Prymnesiales (Haptophyceae).</title>
        <authorList>
            <person name="Hovde B.T."/>
            <person name="Deodato C.R."/>
            <person name="Hunsperger H.M."/>
            <person name="Ryken S.A."/>
            <person name="Yost W."/>
            <person name="Jha R.K."/>
            <person name="Patterson J."/>
            <person name="Monnat R.J. Jr."/>
            <person name="Barlow S.B."/>
            <person name="Starkenburg S.R."/>
            <person name="Cattolico R.A."/>
        </authorList>
    </citation>
    <scope>NUCLEOTIDE SEQUENCE</scope>
    <source>
        <strain evidence="3">CCMP291</strain>
    </source>
</reference>
<dbReference type="GO" id="GO:0032259">
    <property type="term" value="P:methylation"/>
    <property type="evidence" value="ECO:0007669"/>
    <property type="project" value="UniProtKB-KW"/>
</dbReference>
<protein>
    <submittedName>
        <fullName evidence="2">Methyltransferase type 12</fullName>
    </submittedName>
</protein>
<dbReference type="InterPro" id="IPR029063">
    <property type="entry name" value="SAM-dependent_MTases_sf"/>
</dbReference>
<dbReference type="AlphaFoldDB" id="A0A0M0K6V0"/>
<dbReference type="Gene3D" id="3.40.50.150">
    <property type="entry name" value="Vaccinia Virus protein VP39"/>
    <property type="match status" value="1"/>
</dbReference>
<accession>A0A0M0K6V0</accession>
<dbReference type="EMBL" id="JWZX01001161">
    <property type="protein sequence ID" value="KOO34601.1"/>
    <property type="molecule type" value="Genomic_DNA"/>
</dbReference>
<sequence>MLLESGAAFLMFVYVWWWLVNRMSHHDDDEVYTAFFRPSASPVATPHAFAKILGRMPEGSHVLDIGIGSGVYLEHPPVQEILRSRKIKVDGVDIAEPSIAICNDRIRKHKLEAHVTAKCQDARTLEDAIGRYDAILYMESFPVMSKPLFLDIFRKCQRYLKPKTGVTFLYHNLGDPAKIGMVGMLVGKLAKPTIKLFLGIDFGRLTMQHEMDELVLAGAPGSPPHEDEILLSCEQSEVNLDLAGISNPWYKMWSSVVMRLMKMGGPAMEQHLITVRQPGASSGAKKAQ</sequence>
<keyword evidence="2" id="KW-0808">Transferase</keyword>
<dbReference type="OrthoDB" id="540004at2759"/>
<gene>
    <name evidence="2" type="ORF">Ctob_015347</name>
</gene>